<gene>
    <name evidence="2" type="ORF">SAMN05660293_02506</name>
</gene>
<evidence type="ECO:0000313" key="2">
    <source>
        <dbReference type="EMBL" id="SKB83894.1"/>
    </source>
</evidence>
<name>A0A1T5EIX8_9BACT</name>
<dbReference type="PROSITE" id="PS51257">
    <property type="entry name" value="PROKAR_LIPOPROTEIN"/>
    <property type="match status" value="1"/>
</dbReference>
<evidence type="ECO:0000256" key="1">
    <source>
        <dbReference type="SAM" id="SignalP"/>
    </source>
</evidence>
<keyword evidence="3" id="KW-1185">Reference proteome</keyword>
<dbReference type="AlphaFoldDB" id="A0A1T5EIX8"/>
<feature type="signal peptide" evidence="1">
    <location>
        <begin position="1"/>
        <end position="21"/>
    </location>
</feature>
<dbReference type="RefSeq" id="WP_082214984.1">
    <property type="nucleotide sequence ID" value="NZ_FUZA01000002.1"/>
</dbReference>
<evidence type="ECO:0000313" key="3">
    <source>
        <dbReference type="Proteomes" id="UP000190897"/>
    </source>
</evidence>
<keyword evidence="1" id="KW-0732">Signal</keyword>
<protein>
    <submittedName>
        <fullName evidence="2">Uncharacterized protein</fullName>
    </submittedName>
</protein>
<reference evidence="3" key="1">
    <citation type="submission" date="2017-02" db="EMBL/GenBank/DDBJ databases">
        <authorList>
            <person name="Varghese N."/>
            <person name="Submissions S."/>
        </authorList>
    </citation>
    <scope>NUCLEOTIDE SEQUENCE [LARGE SCALE GENOMIC DNA]</scope>
    <source>
        <strain evidence="3">DSM 22270</strain>
    </source>
</reference>
<organism evidence="2 3">
    <name type="scientific">Dyadobacter psychrophilus</name>
    <dbReference type="NCBI Taxonomy" id="651661"/>
    <lineage>
        <taxon>Bacteria</taxon>
        <taxon>Pseudomonadati</taxon>
        <taxon>Bacteroidota</taxon>
        <taxon>Cytophagia</taxon>
        <taxon>Cytophagales</taxon>
        <taxon>Spirosomataceae</taxon>
        <taxon>Dyadobacter</taxon>
    </lineage>
</organism>
<feature type="chain" id="PRO_5012617374" evidence="1">
    <location>
        <begin position="22"/>
        <end position="210"/>
    </location>
</feature>
<dbReference type="Proteomes" id="UP000190897">
    <property type="component" value="Unassembled WGS sequence"/>
</dbReference>
<dbReference type="EMBL" id="FUZA01000002">
    <property type="protein sequence ID" value="SKB83894.1"/>
    <property type="molecule type" value="Genomic_DNA"/>
</dbReference>
<dbReference type="OrthoDB" id="9929301at2"/>
<proteinExistence type="predicted"/>
<dbReference type="STRING" id="651661.SAMN05660293_02506"/>
<sequence length="210" mass="22415">MKQSILLAALCLAIAFIGILSCEKSDNDVAKQVFLDDAHNLAKQNNGFYSKVGQVDVIATQDGDQEILKINLHDATINPYEIKLYLSKGTGYTDLKSGKFEVLFLRSALILNDPVTGKKMEFIVRNDSFNEMQAKLPEGYISASARNAVGIAVYGNHANARTHSDLVPACATSGGPGSTSCSNTCCSVSCTTGYYASCQSSCSCVKSSSN</sequence>
<accession>A0A1T5EIX8</accession>